<dbReference type="PROSITE" id="PS51257">
    <property type="entry name" value="PROKAR_LIPOPROTEIN"/>
    <property type="match status" value="1"/>
</dbReference>
<dbReference type="InterPro" id="IPR003646">
    <property type="entry name" value="SH3-like_bac-type"/>
</dbReference>
<evidence type="ECO:0000313" key="2">
    <source>
        <dbReference type="EMBL" id="OGD75381.1"/>
    </source>
</evidence>
<gene>
    <name evidence="2" type="ORF">A2228_00635</name>
</gene>
<proteinExistence type="predicted"/>
<dbReference type="Gene3D" id="2.30.30.40">
    <property type="entry name" value="SH3 Domains"/>
    <property type="match status" value="1"/>
</dbReference>
<comment type="caution">
    <text evidence="2">The sequence shown here is derived from an EMBL/GenBank/DDBJ whole genome shotgun (WGS) entry which is preliminary data.</text>
</comment>
<dbReference type="InterPro" id="IPR013229">
    <property type="entry name" value="PEGA"/>
</dbReference>
<name>A0A1F5F6T5_9BACT</name>
<protein>
    <recommendedName>
        <fullName evidence="1">SH3b domain-containing protein</fullName>
    </recommendedName>
</protein>
<evidence type="ECO:0000259" key="1">
    <source>
        <dbReference type="PROSITE" id="PS51781"/>
    </source>
</evidence>
<dbReference type="EMBL" id="MFAK01000007">
    <property type="protein sequence ID" value="OGD75381.1"/>
    <property type="molecule type" value="Genomic_DNA"/>
</dbReference>
<feature type="domain" description="SH3b" evidence="1">
    <location>
        <begin position="232"/>
        <end position="297"/>
    </location>
</feature>
<dbReference type="Proteomes" id="UP000176191">
    <property type="component" value="Unassembled WGS sequence"/>
</dbReference>
<dbReference type="PROSITE" id="PS51781">
    <property type="entry name" value="SH3B"/>
    <property type="match status" value="1"/>
</dbReference>
<dbReference type="AlphaFoldDB" id="A0A1F5F6T5"/>
<dbReference type="SMART" id="SM00287">
    <property type="entry name" value="SH3b"/>
    <property type="match status" value="1"/>
</dbReference>
<dbReference type="Pfam" id="PF08239">
    <property type="entry name" value="SH3_3"/>
    <property type="match status" value="1"/>
</dbReference>
<evidence type="ECO:0000313" key="3">
    <source>
        <dbReference type="Proteomes" id="UP000176191"/>
    </source>
</evidence>
<sequence length="297" mass="31227">MRQLLVILFAGIFLSGCTVKNLFLKKPAGLEITTTPASTVFLNGENRGDTPFKLDSLKAGTYTLKLTPNSSSNLLSYETSLTLEPGVSTVINRTLGATEPDSFGYTLTFQEDVGGQTYLSVISEPDAVNINLDGTPHGFTPLSKISLNPGNHTLRLVSPGFVEQTLPVNTLKGFNLIVSVKLAGETINLTPSPLATASASPSLTPSASPQALLSPLPTSSSSLIAAPYVTVSDSPDITAAGGLNVRSEPSASSDPLGKAKVGERLKYLNETTVSGWFKVEFEGNPGYVSGKYVTLTK</sequence>
<accession>A0A1F5F6T5</accession>
<organism evidence="2 3">
    <name type="scientific">Candidatus Collierbacteria bacterium RIFOXYA2_FULL_46_10</name>
    <dbReference type="NCBI Taxonomy" id="1817726"/>
    <lineage>
        <taxon>Bacteria</taxon>
        <taxon>Candidatus Collieribacteriota</taxon>
    </lineage>
</organism>
<dbReference type="Pfam" id="PF08308">
    <property type="entry name" value="PEGA"/>
    <property type="match status" value="2"/>
</dbReference>
<reference evidence="2 3" key="1">
    <citation type="journal article" date="2016" name="Nat. Commun.">
        <title>Thousands of microbial genomes shed light on interconnected biogeochemical processes in an aquifer system.</title>
        <authorList>
            <person name="Anantharaman K."/>
            <person name="Brown C.T."/>
            <person name="Hug L.A."/>
            <person name="Sharon I."/>
            <person name="Castelle C.J."/>
            <person name="Probst A.J."/>
            <person name="Thomas B.C."/>
            <person name="Singh A."/>
            <person name="Wilkins M.J."/>
            <person name="Karaoz U."/>
            <person name="Brodie E.L."/>
            <person name="Williams K.H."/>
            <person name="Hubbard S.S."/>
            <person name="Banfield J.F."/>
        </authorList>
    </citation>
    <scope>NUCLEOTIDE SEQUENCE [LARGE SCALE GENOMIC DNA]</scope>
</reference>